<dbReference type="STRING" id="1802695.A3A13_01180"/>
<gene>
    <name evidence="3" type="ORF">A3A13_01180</name>
</gene>
<protein>
    <recommendedName>
        <fullName evidence="2">Glycosyl transferase family 1 domain-containing protein</fullName>
    </recommendedName>
</protein>
<dbReference type="Pfam" id="PF00534">
    <property type="entry name" value="Glycos_transf_1"/>
    <property type="match status" value="1"/>
</dbReference>
<dbReference type="GO" id="GO:0016757">
    <property type="term" value="F:glycosyltransferase activity"/>
    <property type="evidence" value="ECO:0007669"/>
    <property type="project" value="InterPro"/>
</dbReference>
<keyword evidence="1" id="KW-1133">Transmembrane helix</keyword>
<sequence>MRLLIITKTVDANDQLLGFSVNWFRRFAERFDLVTILCLEKGEFDLPDNVKVISLGKDKKHSKIRQLFTFYFLLFTLRKQYDAAFSFMNAIWIVLGAWLWRLLNKKAYLWYAHKTITWKHHLAEKWADGIFTSTSEGFRIKSKKVMIVGQGVDTDLFKSSDKKQEGGDRLKILSVGRIASIKNYEVLLRALKILDSQNIDFSLTVIGEPVFLKDFEYEKRLKVIVSELGLDDKVSFLGKVAHDKLPSYYQTHTVLINLGKTGSLDKTIVEAMASGTTVISSNEAAIKFLPKELVVSGDNAEELADKIKKIVGNDFSAELREYVIKNHSLNNLVERITLRIKNV</sequence>
<dbReference type="PANTHER" id="PTHR45947">
    <property type="entry name" value="SULFOQUINOVOSYL TRANSFERASE SQD2"/>
    <property type="match status" value="1"/>
</dbReference>
<comment type="caution">
    <text evidence="3">The sequence shown here is derived from an EMBL/GenBank/DDBJ whole genome shotgun (WGS) entry which is preliminary data.</text>
</comment>
<evidence type="ECO:0000256" key="1">
    <source>
        <dbReference type="SAM" id="Phobius"/>
    </source>
</evidence>
<evidence type="ECO:0000259" key="2">
    <source>
        <dbReference type="Pfam" id="PF00534"/>
    </source>
</evidence>
<evidence type="ECO:0000313" key="3">
    <source>
        <dbReference type="EMBL" id="OGN24667.1"/>
    </source>
</evidence>
<dbReference type="AlphaFoldDB" id="A0A1F8GGZ9"/>
<proteinExistence type="predicted"/>
<reference evidence="3 4" key="1">
    <citation type="journal article" date="2016" name="Nat. Commun.">
        <title>Thousands of microbial genomes shed light on interconnected biogeochemical processes in an aquifer system.</title>
        <authorList>
            <person name="Anantharaman K."/>
            <person name="Brown C.T."/>
            <person name="Hug L.A."/>
            <person name="Sharon I."/>
            <person name="Castelle C.J."/>
            <person name="Probst A.J."/>
            <person name="Thomas B.C."/>
            <person name="Singh A."/>
            <person name="Wilkins M.J."/>
            <person name="Karaoz U."/>
            <person name="Brodie E.L."/>
            <person name="Williams K.H."/>
            <person name="Hubbard S.S."/>
            <person name="Banfield J.F."/>
        </authorList>
    </citation>
    <scope>NUCLEOTIDE SEQUENCE [LARGE SCALE GENOMIC DNA]</scope>
</reference>
<dbReference type="SUPFAM" id="SSF53756">
    <property type="entry name" value="UDP-Glycosyltransferase/glycogen phosphorylase"/>
    <property type="match status" value="1"/>
</dbReference>
<dbReference type="PANTHER" id="PTHR45947:SF3">
    <property type="entry name" value="SULFOQUINOVOSYL TRANSFERASE SQD2"/>
    <property type="match status" value="1"/>
</dbReference>
<feature type="domain" description="Glycosyl transferase family 1" evidence="2">
    <location>
        <begin position="160"/>
        <end position="326"/>
    </location>
</feature>
<keyword evidence="1" id="KW-0812">Transmembrane</keyword>
<dbReference type="InterPro" id="IPR001296">
    <property type="entry name" value="Glyco_trans_1"/>
</dbReference>
<feature type="transmembrane region" description="Helical" evidence="1">
    <location>
        <begin position="83"/>
        <end position="103"/>
    </location>
</feature>
<dbReference type="Gene3D" id="3.40.50.2000">
    <property type="entry name" value="Glycogen Phosphorylase B"/>
    <property type="match status" value="1"/>
</dbReference>
<accession>A0A1F8GGZ9</accession>
<dbReference type="EMBL" id="MGKJ01000010">
    <property type="protein sequence ID" value="OGN24667.1"/>
    <property type="molecule type" value="Genomic_DNA"/>
</dbReference>
<dbReference type="InterPro" id="IPR050194">
    <property type="entry name" value="Glycosyltransferase_grp1"/>
</dbReference>
<keyword evidence="1" id="KW-0472">Membrane</keyword>
<dbReference type="Proteomes" id="UP000178911">
    <property type="component" value="Unassembled WGS sequence"/>
</dbReference>
<name>A0A1F8GGZ9_9BACT</name>
<evidence type="ECO:0000313" key="4">
    <source>
        <dbReference type="Proteomes" id="UP000178911"/>
    </source>
</evidence>
<dbReference type="CDD" id="cd03801">
    <property type="entry name" value="GT4_PimA-like"/>
    <property type="match status" value="1"/>
</dbReference>
<organism evidence="3 4">
    <name type="scientific">Candidatus Yanofskybacteria bacterium RIFCSPLOWO2_01_FULL_43_22</name>
    <dbReference type="NCBI Taxonomy" id="1802695"/>
    <lineage>
        <taxon>Bacteria</taxon>
        <taxon>Candidatus Yanofskyibacteriota</taxon>
    </lineage>
</organism>